<proteinExistence type="predicted"/>
<name>A0A7R9CBR0_TIMCR</name>
<sequence length="242" mass="27373">MASSSGDKTVNKVALCSAIFAGFAYVGYSVVRTAFCRRLGRREGEGYPDEHRLYFRRLSQTTQTDVLLGNLDMAGSGKVILRPLSVQERIRELNLRARMFTDTMLAIQGISPRHSPLPGPRSLQCSPWSSPRILSPVDVRHILASRSTENLSGLASHGELVGSPIRRRWSRRSLRRSVPSKSRSPEGYREYEEIGRKEAEKLLRDGEEELRLHLESLSNRDRFVKGFNELINFCFQPVAISI</sequence>
<evidence type="ECO:0000256" key="1">
    <source>
        <dbReference type="SAM" id="Phobius"/>
    </source>
</evidence>
<accession>A0A7R9CBR0</accession>
<keyword evidence="1" id="KW-0812">Transmembrane</keyword>
<protein>
    <submittedName>
        <fullName evidence="2">Uncharacterized protein</fullName>
    </submittedName>
</protein>
<evidence type="ECO:0000313" key="2">
    <source>
        <dbReference type="EMBL" id="CAD7392478.1"/>
    </source>
</evidence>
<dbReference type="EMBL" id="OC316553">
    <property type="protein sequence ID" value="CAD7392478.1"/>
    <property type="molecule type" value="Genomic_DNA"/>
</dbReference>
<dbReference type="AlphaFoldDB" id="A0A7R9CBR0"/>
<gene>
    <name evidence="2" type="ORF">TCEB3V08_LOCUS502</name>
</gene>
<keyword evidence="1" id="KW-1133">Transmembrane helix</keyword>
<keyword evidence="1" id="KW-0472">Membrane</keyword>
<organism evidence="2">
    <name type="scientific">Timema cristinae</name>
    <name type="common">Walking stick</name>
    <dbReference type="NCBI Taxonomy" id="61476"/>
    <lineage>
        <taxon>Eukaryota</taxon>
        <taxon>Metazoa</taxon>
        <taxon>Ecdysozoa</taxon>
        <taxon>Arthropoda</taxon>
        <taxon>Hexapoda</taxon>
        <taxon>Insecta</taxon>
        <taxon>Pterygota</taxon>
        <taxon>Neoptera</taxon>
        <taxon>Polyneoptera</taxon>
        <taxon>Phasmatodea</taxon>
        <taxon>Timematodea</taxon>
        <taxon>Timematoidea</taxon>
        <taxon>Timematidae</taxon>
        <taxon>Timema</taxon>
    </lineage>
</organism>
<reference evidence="2" key="1">
    <citation type="submission" date="2020-11" db="EMBL/GenBank/DDBJ databases">
        <authorList>
            <person name="Tran Van P."/>
        </authorList>
    </citation>
    <scope>NUCLEOTIDE SEQUENCE</scope>
</reference>
<feature type="transmembrane region" description="Helical" evidence="1">
    <location>
        <begin position="12"/>
        <end position="31"/>
    </location>
</feature>